<keyword evidence="2 5" id="KW-0645">Protease</keyword>
<dbReference type="Gene3D" id="2.40.10.10">
    <property type="entry name" value="Trypsin-like serine proteases"/>
    <property type="match status" value="2"/>
</dbReference>
<dbReference type="PRINTS" id="PR00834">
    <property type="entry name" value="PROTEASES2C"/>
</dbReference>
<evidence type="ECO:0000256" key="3">
    <source>
        <dbReference type="ARBA" id="ARBA00022801"/>
    </source>
</evidence>
<dbReference type="KEGG" id="plon:Pla110_14180"/>
<evidence type="ECO:0000256" key="1">
    <source>
        <dbReference type="ARBA" id="ARBA00010541"/>
    </source>
</evidence>
<dbReference type="InterPro" id="IPR043504">
    <property type="entry name" value="Peptidase_S1_PA_chymotrypsin"/>
</dbReference>
<dbReference type="SUPFAM" id="SSF50156">
    <property type="entry name" value="PDZ domain-like"/>
    <property type="match status" value="2"/>
</dbReference>
<dbReference type="Gene3D" id="3.40.50.1820">
    <property type="entry name" value="alpha/beta hydrolase"/>
    <property type="match status" value="1"/>
</dbReference>
<reference evidence="5 6" key="1">
    <citation type="submission" date="2019-02" db="EMBL/GenBank/DDBJ databases">
        <title>Deep-cultivation of Planctomycetes and their phenomic and genomic characterization uncovers novel biology.</title>
        <authorList>
            <person name="Wiegand S."/>
            <person name="Jogler M."/>
            <person name="Boedeker C."/>
            <person name="Pinto D."/>
            <person name="Vollmers J."/>
            <person name="Rivas-Marin E."/>
            <person name="Kohn T."/>
            <person name="Peeters S.H."/>
            <person name="Heuer A."/>
            <person name="Rast P."/>
            <person name="Oberbeckmann S."/>
            <person name="Bunk B."/>
            <person name="Jeske O."/>
            <person name="Meyerdierks A."/>
            <person name="Storesund J.E."/>
            <person name="Kallscheuer N."/>
            <person name="Luecker S."/>
            <person name="Lage O.M."/>
            <person name="Pohl T."/>
            <person name="Merkel B.J."/>
            <person name="Hornburger P."/>
            <person name="Mueller R.-W."/>
            <person name="Bruemmer F."/>
            <person name="Labrenz M."/>
            <person name="Spormann A.M."/>
            <person name="Op den Camp H."/>
            <person name="Overmann J."/>
            <person name="Amann R."/>
            <person name="Jetten M.S.M."/>
            <person name="Mascher T."/>
            <person name="Medema M.H."/>
            <person name="Devos D.P."/>
            <person name="Kaster A.-K."/>
            <person name="Ovreas L."/>
            <person name="Rohde M."/>
            <person name="Galperin M.Y."/>
            <person name="Jogler C."/>
        </authorList>
    </citation>
    <scope>NUCLEOTIDE SEQUENCE [LARGE SCALE GENOMIC DNA]</scope>
    <source>
        <strain evidence="5 6">Pla110</strain>
    </source>
</reference>
<evidence type="ECO:0000256" key="2">
    <source>
        <dbReference type="ARBA" id="ARBA00022670"/>
    </source>
</evidence>
<comment type="similarity">
    <text evidence="1">Belongs to the peptidase S1C family.</text>
</comment>
<dbReference type="SUPFAM" id="SSF50494">
    <property type="entry name" value="Trypsin-like serine proteases"/>
    <property type="match status" value="1"/>
</dbReference>
<evidence type="ECO:0000313" key="5">
    <source>
        <dbReference type="EMBL" id="QDU79704.1"/>
    </source>
</evidence>
<dbReference type="InterPro" id="IPR036034">
    <property type="entry name" value="PDZ_sf"/>
</dbReference>
<evidence type="ECO:0000259" key="4">
    <source>
        <dbReference type="PROSITE" id="PS50106"/>
    </source>
</evidence>
<organism evidence="5 6">
    <name type="scientific">Polystyrenella longa</name>
    <dbReference type="NCBI Taxonomy" id="2528007"/>
    <lineage>
        <taxon>Bacteria</taxon>
        <taxon>Pseudomonadati</taxon>
        <taxon>Planctomycetota</taxon>
        <taxon>Planctomycetia</taxon>
        <taxon>Planctomycetales</taxon>
        <taxon>Planctomycetaceae</taxon>
        <taxon>Polystyrenella</taxon>
    </lineage>
</organism>
<dbReference type="SMART" id="SM00228">
    <property type="entry name" value="PDZ"/>
    <property type="match status" value="2"/>
</dbReference>
<evidence type="ECO:0000313" key="6">
    <source>
        <dbReference type="Proteomes" id="UP000317178"/>
    </source>
</evidence>
<dbReference type="Pfam" id="PF13365">
    <property type="entry name" value="Trypsin_2"/>
    <property type="match status" value="1"/>
</dbReference>
<keyword evidence="6" id="KW-1185">Reference proteome</keyword>
<proteinExistence type="inferred from homology"/>
<dbReference type="GO" id="GO:0004252">
    <property type="term" value="F:serine-type endopeptidase activity"/>
    <property type="evidence" value="ECO:0007669"/>
    <property type="project" value="InterPro"/>
</dbReference>
<name>A0A518CKJ1_9PLAN</name>
<feature type="domain" description="PDZ" evidence="4">
    <location>
        <begin position="350"/>
        <end position="408"/>
    </location>
</feature>
<dbReference type="SUPFAM" id="SSF53474">
    <property type="entry name" value="alpha/beta-Hydrolases"/>
    <property type="match status" value="1"/>
</dbReference>
<dbReference type="Proteomes" id="UP000317178">
    <property type="component" value="Chromosome"/>
</dbReference>
<accession>A0A518CKJ1</accession>
<dbReference type="PANTHER" id="PTHR22939:SF129">
    <property type="entry name" value="SERINE PROTEASE HTRA2, MITOCHONDRIAL"/>
    <property type="match status" value="1"/>
</dbReference>
<dbReference type="InterPro" id="IPR001940">
    <property type="entry name" value="Peptidase_S1C"/>
</dbReference>
<keyword evidence="3 5" id="KW-0378">Hydrolase</keyword>
<dbReference type="PROSITE" id="PS50106">
    <property type="entry name" value="PDZ"/>
    <property type="match status" value="2"/>
</dbReference>
<gene>
    <name evidence="5" type="primary">mucD_3</name>
    <name evidence="5" type="ORF">Pla110_14180</name>
</gene>
<dbReference type="EMBL" id="CP036281">
    <property type="protein sequence ID" value="QDU79704.1"/>
    <property type="molecule type" value="Genomic_DNA"/>
</dbReference>
<protein>
    <submittedName>
        <fullName evidence="5">Putative periplasmic serine endoprotease DegP-like</fullName>
        <ecNumber evidence="5">3.4.21.107</ecNumber>
    </submittedName>
</protein>
<dbReference type="Gene3D" id="2.30.42.10">
    <property type="match status" value="2"/>
</dbReference>
<sequence length="679" mass="74610">MLRSDSKLHCTRIRLSTSRFTLFFLIVGSLLAFSSLVDAAQNESKPSLIKLEEQAFQEAVATVSPSLVRIETVGGREVVQSQLTSTAASTGVVVSPDGYIITSSYHFLSKPSSIIVQLFDGRRFPAETVSQDEILKVTLLKIETGGLIVPPAVDAEEIKVGQWALALGKTYSAEVPNLSVGVVSALNRVWGKAVAQTDAKISPVNYGGPLVDIQGRVMGILVPLSPDDNTVQAGTDWYDSGIGFAVSFPTIQQHLDEMKTGKELKRGLLGVVVEKGETMGGPAAVEQVRFGSPAEDAGIGEGDVIVKINDLPIETQNDFKFAMGTRYAGETLQVGIKNKEETRTVEATLVDELLPYESGFIGILAERKSLGSAEPGIAVRYVYPDSPADQAGIKPGDRLIKFNEETIERSAQMEELIGSNIVDDEVDVVVLQNGEEQSLKLKLASKNKVSLPDELEPALVPALDPNALPEGFPKTGRLSEELEELKHRFWAYVPEDYNPDFPYSLLVWIHPAGQSMEAPMMKAFRAECDKRGIILLAPLAAEEEGWSNEEFEFIEELIETVRERYFIDPWRTVVFSTGDSSRFATQFVLRQPEQVAGLALSNSLILSRPPEPEPGLDLSFFLGAASDFQQQKQLEQVVEQLQNMKHEAILYKSESDSTTTFPEDLIERLCVWIDSLDRI</sequence>
<dbReference type="GO" id="GO:0006508">
    <property type="term" value="P:proteolysis"/>
    <property type="evidence" value="ECO:0007669"/>
    <property type="project" value="UniProtKB-KW"/>
</dbReference>
<dbReference type="InterPro" id="IPR029058">
    <property type="entry name" value="AB_hydrolase_fold"/>
</dbReference>
<dbReference type="InterPro" id="IPR009003">
    <property type="entry name" value="Peptidase_S1_PA"/>
</dbReference>
<dbReference type="Pfam" id="PF13180">
    <property type="entry name" value="PDZ_2"/>
    <property type="match status" value="2"/>
</dbReference>
<feature type="domain" description="PDZ" evidence="4">
    <location>
        <begin position="257"/>
        <end position="340"/>
    </location>
</feature>
<dbReference type="PANTHER" id="PTHR22939">
    <property type="entry name" value="SERINE PROTEASE FAMILY S1C HTRA-RELATED"/>
    <property type="match status" value="1"/>
</dbReference>
<dbReference type="EC" id="3.4.21.107" evidence="5"/>
<dbReference type="InterPro" id="IPR001478">
    <property type="entry name" value="PDZ"/>
</dbReference>
<dbReference type="AlphaFoldDB" id="A0A518CKJ1"/>